<proteinExistence type="predicted"/>
<comment type="caution">
    <text evidence="1">The sequence shown here is derived from an EMBL/GenBank/DDBJ whole genome shotgun (WGS) entry which is preliminary data.</text>
</comment>
<dbReference type="Pfam" id="PF12227">
    <property type="entry name" value="DUF3603"/>
    <property type="match status" value="1"/>
</dbReference>
<organism evidence="1 2">
    <name type="scientific">Halalkalibacillus sediminis</name>
    <dbReference type="NCBI Taxonomy" id="2018042"/>
    <lineage>
        <taxon>Bacteria</taxon>
        <taxon>Bacillati</taxon>
        <taxon>Bacillota</taxon>
        <taxon>Bacilli</taxon>
        <taxon>Bacillales</taxon>
        <taxon>Bacillaceae</taxon>
        <taxon>Halalkalibacillus</taxon>
    </lineage>
</organism>
<dbReference type="RefSeq" id="WP_101330086.1">
    <property type="nucleotide sequence ID" value="NZ_PJNH01000001.1"/>
</dbReference>
<dbReference type="Proteomes" id="UP000243524">
    <property type="component" value="Unassembled WGS sequence"/>
</dbReference>
<sequence>MMYVHDIWVNWFEGEENGYNVCHFHEWRKTDSIELLDQVPVAHIKPNLFDYIENDMQEIPKRLLDSVYQRAYLKKNHKRVPLDYSFVMTDGEHTLVIDTLGYEIPVRKSRLVPRQERLVLDLVKGKTPTSFSLPLRKQKKKHHLLSLQPVFMVGLTRKERHLKHLMMLMLDQLEQNQRIDELRYWLTEWKPEAYEHIQQMSFKEGFQILIEEIKLGWGQRHEDICYKMAKGQPFFERLWEMEHHTKNMIKK</sequence>
<dbReference type="EMBL" id="PJNH01000001">
    <property type="protein sequence ID" value="PKR78342.1"/>
    <property type="molecule type" value="Genomic_DNA"/>
</dbReference>
<dbReference type="InterPro" id="IPR020909">
    <property type="entry name" value="UPF0736"/>
</dbReference>
<evidence type="ECO:0000313" key="1">
    <source>
        <dbReference type="EMBL" id="PKR78342.1"/>
    </source>
</evidence>
<dbReference type="AlphaFoldDB" id="A0A2I0QVG9"/>
<evidence type="ECO:0000313" key="2">
    <source>
        <dbReference type="Proteomes" id="UP000243524"/>
    </source>
</evidence>
<reference evidence="1 2" key="1">
    <citation type="submission" date="2017-06" db="EMBL/GenBank/DDBJ databases">
        <title>the draft geome sequence of Illustriluteabacillus marina B3227.</title>
        <authorList>
            <person name="He R.-H."/>
            <person name="Du Z.-J."/>
        </authorList>
    </citation>
    <scope>NUCLEOTIDE SEQUENCE [LARGE SCALE GENOMIC DNA]</scope>
    <source>
        <strain evidence="1 2">B3227</strain>
    </source>
</reference>
<gene>
    <name evidence="1" type="ORF">CEY16_00870</name>
</gene>
<protein>
    <submittedName>
        <fullName evidence="1">DUF3603 domain-containing protein</fullName>
    </submittedName>
</protein>
<name>A0A2I0QVG9_9BACI</name>
<dbReference type="OrthoDB" id="2960746at2"/>
<accession>A0A2I0QVG9</accession>
<keyword evidence="2" id="KW-1185">Reference proteome</keyword>